<accession>A0A2T5GNJ7</accession>
<feature type="compositionally biased region" description="Basic and acidic residues" evidence="1">
    <location>
        <begin position="42"/>
        <end position="53"/>
    </location>
</feature>
<dbReference type="AlphaFoldDB" id="A0A2T5GNJ7"/>
<comment type="caution">
    <text evidence="2">The sequence shown here is derived from an EMBL/GenBank/DDBJ whole genome shotgun (WGS) entry which is preliminary data.</text>
</comment>
<dbReference type="EMBL" id="QAOG01000002">
    <property type="protein sequence ID" value="PTQ60904.1"/>
    <property type="molecule type" value="Genomic_DNA"/>
</dbReference>
<gene>
    <name evidence="2" type="ORF">C8J26_1220</name>
</gene>
<dbReference type="InterPro" id="IPR019632">
    <property type="entry name" value="DUF2497"/>
</dbReference>
<evidence type="ECO:0000256" key="1">
    <source>
        <dbReference type="SAM" id="MobiDB-lite"/>
    </source>
</evidence>
<name>A0A2T5GNJ7_9SPHN</name>
<feature type="compositionally biased region" description="Low complexity" evidence="1">
    <location>
        <begin position="101"/>
        <end position="122"/>
    </location>
</feature>
<organism evidence="2 3">
    <name type="scientific">Sphingomonas aurantiaca</name>
    <dbReference type="NCBI Taxonomy" id="185949"/>
    <lineage>
        <taxon>Bacteria</taxon>
        <taxon>Pseudomonadati</taxon>
        <taxon>Pseudomonadota</taxon>
        <taxon>Alphaproteobacteria</taxon>
        <taxon>Sphingomonadales</taxon>
        <taxon>Sphingomonadaceae</taxon>
        <taxon>Sphingomonas</taxon>
    </lineage>
</organism>
<sequence length="204" mass="22598">MGDVNGEPSMEEILSSIKRIIAEEGDTPGRSRRPARTNAAPADRDSAYHEPAYRDAAYLDDEIDDDEVLELSDPMPMVDRTPRPPKSPVLTSVDAAPEPRQAAPKPQPQSHAQHQSHTQHQPNPAPEPTSESIVSRETAAATRAPLEALTRMMIKPDTNSDGTLEGLVREMLRPMLREWIDANLPNMVEDMVAREIAKIMNQQP</sequence>
<keyword evidence="3" id="KW-1185">Reference proteome</keyword>
<evidence type="ECO:0000313" key="2">
    <source>
        <dbReference type="EMBL" id="PTQ60904.1"/>
    </source>
</evidence>
<reference evidence="2 3" key="1">
    <citation type="submission" date="2018-04" db="EMBL/GenBank/DDBJ databases">
        <title>Genomic Encyclopedia of Type Strains, Phase III (KMG-III): the genomes of soil and plant-associated and newly described type strains.</title>
        <authorList>
            <person name="Whitman W."/>
        </authorList>
    </citation>
    <scope>NUCLEOTIDE SEQUENCE [LARGE SCALE GENOMIC DNA]</scope>
    <source>
        <strain evidence="2 3">MA101b</strain>
    </source>
</reference>
<proteinExistence type="predicted"/>
<evidence type="ECO:0000313" key="3">
    <source>
        <dbReference type="Proteomes" id="UP000244189"/>
    </source>
</evidence>
<dbReference type="RefSeq" id="WP_167398803.1">
    <property type="nucleotide sequence ID" value="NZ_JASPFP010000001.1"/>
</dbReference>
<dbReference type="Proteomes" id="UP000244189">
    <property type="component" value="Unassembled WGS sequence"/>
</dbReference>
<protein>
    <recommendedName>
        <fullName evidence="4">DUF2497 domain-containing protein</fullName>
    </recommendedName>
</protein>
<evidence type="ECO:0008006" key="4">
    <source>
        <dbReference type="Google" id="ProtNLM"/>
    </source>
</evidence>
<feature type="region of interest" description="Disordered" evidence="1">
    <location>
        <begin position="22"/>
        <end position="143"/>
    </location>
</feature>
<feature type="compositionally biased region" description="Acidic residues" evidence="1">
    <location>
        <begin position="58"/>
        <end position="70"/>
    </location>
</feature>
<dbReference type="Pfam" id="PF10691">
    <property type="entry name" value="DUF2497"/>
    <property type="match status" value="1"/>
</dbReference>